<name>A0A9P6WEY1_MAUEX</name>
<evidence type="ECO:0000313" key="2">
    <source>
        <dbReference type="Proteomes" id="UP000750334"/>
    </source>
</evidence>
<keyword evidence="2" id="KW-1185">Reference proteome</keyword>
<dbReference type="AlphaFoldDB" id="A0A9P6WEY1"/>
<dbReference type="OrthoDB" id="6347512at2759"/>
<organism evidence="1 2">
    <name type="scientific">Maudiozyma exigua</name>
    <name type="common">Yeast</name>
    <name type="synonym">Kazachstania exigua</name>
    <dbReference type="NCBI Taxonomy" id="34358"/>
    <lineage>
        <taxon>Eukaryota</taxon>
        <taxon>Fungi</taxon>
        <taxon>Dikarya</taxon>
        <taxon>Ascomycota</taxon>
        <taxon>Saccharomycotina</taxon>
        <taxon>Saccharomycetes</taxon>
        <taxon>Saccharomycetales</taxon>
        <taxon>Saccharomycetaceae</taxon>
        <taxon>Maudiozyma</taxon>
    </lineage>
</organism>
<accession>A0A9P6WEY1</accession>
<proteinExistence type="predicted"/>
<protein>
    <submittedName>
        <fullName evidence="1">Uncharacterized protein</fullName>
    </submittedName>
</protein>
<dbReference type="CDD" id="cd22647">
    <property type="entry name" value="CTF3_NTD_HEAT"/>
    <property type="match status" value="1"/>
</dbReference>
<comment type="caution">
    <text evidence="1">The sequence shown here is derived from an EMBL/GenBank/DDBJ whole genome shotgun (WGS) entry which is preliminary data.</text>
</comment>
<reference evidence="1 2" key="1">
    <citation type="submission" date="2020-11" db="EMBL/GenBank/DDBJ databases">
        <title>Kefir isolates.</title>
        <authorList>
            <person name="Marcisauskas S."/>
            <person name="Kim Y."/>
            <person name="Blasche S."/>
        </authorList>
    </citation>
    <scope>NUCLEOTIDE SEQUENCE [LARGE SCALE GENOMIC DNA]</scope>
    <source>
        <strain evidence="1 2">OG2</strain>
    </source>
</reference>
<dbReference type="EMBL" id="PUHR01000003">
    <property type="protein sequence ID" value="KAG0672395.1"/>
    <property type="molecule type" value="Genomic_DNA"/>
</dbReference>
<dbReference type="Proteomes" id="UP000750334">
    <property type="component" value="Unassembled WGS sequence"/>
</dbReference>
<evidence type="ECO:0000313" key="1">
    <source>
        <dbReference type="EMBL" id="KAG0672395.1"/>
    </source>
</evidence>
<gene>
    <name evidence="1" type="ORF">C6P45_003079</name>
</gene>
<sequence length="738" mass="85681">MSNTLDEILTELTRAPTDTPQWQLKMWLKKIHSVVPRHGISPHMVPQFVEFLCTTQLITTSTKVSLIEEYLIPNGNLNRDIIDLILKNLGTPTIYTKPNIIIPPKYVQVALCKWLVHVYFLLPSQPDDTILSTWLQLWQFDYLQEWITYILVWSTKDRTNVKPWKVHFLCKLAKNDAHTNSRSAATLILKKYLTVLGQSRKISDTIDSISCSESDLSRLQNLQWNPKFIRILKTVLNREAPFKYSNPVVEDKLETLLSQLRTSEIDTRKLNFQDIMPADNSVLSETKTIIQLYKNWNSLLLPRNVEVIVSNDPYSIAQLFPLVFEDAARSQENKTVQEFWIRMYSYVKIYLGRCFYEKQLTVHERKALFDKMIQCCSVYNSFIGDIVNDFLTLPNLFSSRELFVTICVRLLPIMPPPEDYTKFKNRILKVLAICLLTKSKSQTDTSSKNKSTFGIICYSIIQMTRNWLSQIENDSLIIYSLDILRDVRKLLLSNIVHSISERSITMSINLLIETITLFIKRYQGEKESTQINMDILDKVVFRNNVMNKLLTLDDPILLNHCCSYLITVNKFIKYSGAPHIYVQLYNYYTLDLTNYLWRSRITETKKLLGIPTGLIKVICENITGGKGSIVKLKDLFSIRGVAATSHVVQHVLREIELKNKCTFHYYYPITEGGFRKYQKGVANGEIPRNSWIPDVDTFQDLSVLILENMAGIAQYRYIIYFLSKYMKSLGKMKIARED</sequence>